<dbReference type="GO" id="GO:0009036">
    <property type="term" value="F:type II site-specific deoxyribonuclease activity"/>
    <property type="evidence" value="ECO:0007669"/>
    <property type="project" value="UniProtKB-UniRule"/>
</dbReference>
<keyword evidence="1" id="KW-0540">Nuclease</keyword>
<proteinExistence type="inferred from homology"/>
<accession>A0A6A8Q2J8</accession>
<organism evidence="3">
    <name type="scientific">Metamycoplasma hominis</name>
    <name type="common">Mycoplasma hominis</name>
    <dbReference type="NCBI Taxonomy" id="2098"/>
    <lineage>
        <taxon>Bacteria</taxon>
        <taxon>Bacillati</taxon>
        <taxon>Mycoplasmatota</taxon>
        <taxon>Mycoplasmoidales</taxon>
        <taxon>Metamycoplasmataceae</taxon>
        <taxon>Metamycoplasma</taxon>
    </lineage>
</organism>
<dbReference type="AlphaFoldDB" id="A0A6A8Q2J8"/>
<comment type="catalytic activity">
    <reaction evidence="1">
        <text>Endonucleolytic cleavage of DNA to give specific double-stranded fragments with terminal 5'-phosphates.</text>
        <dbReference type="EC" id="3.1.21.4"/>
    </reaction>
</comment>
<dbReference type="EMBL" id="WMLC01000025">
    <property type="protein sequence ID" value="MTH75856.1"/>
    <property type="molecule type" value="Genomic_DNA"/>
</dbReference>
<dbReference type="InterPro" id="IPR007637">
    <property type="entry name" value="Restrct_endonuc_II_DpnII-like"/>
</dbReference>
<evidence type="ECO:0000313" key="3">
    <source>
        <dbReference type="EMBL" id="MTH75856.1"/>
    </source>
</evidence>
<dbReference type="InterPro" id="IPR011335">
    <property type="entry name" value="Restrct_endonuc-II-like"/>
</dbReference>
<evidence type="ECO:0000259" key="2">
    <source>
        <dbReference type="Pfam" id="PF04556"/>
    </source>
</evidence>
<comment type="caution">
    <text evidence="3">The sequence shown here is derived from an EMBL/GenBank/DDBJ whole genome shotgun (WGS) entry which is preliminary data.</text>
</comment>
<comment type="similarity">
    <text evidence="1">Belongs to the DpnII type II restriction endonuclease family.</text>
</comment>
<gene>
    <name evidence="3" type="ORF">GLX26_01850</name>
</gene>
<dbReference type="SUPFAM" id="SSF52980">
    <property type="entry name" value="Restriction endonuclease-like"/>
    <property type="match status" value="1"/>
</dbReference>
<dbReference type="PIRSF" id="PIRSF016080">
    <property type="entry name" value="Restrict_endonuc_II_DpmII"/>
    <property type="match status" value="1"/>
</dbReference>
<keyword evidence="1" id="KW-0680">Restriction system</keyword>
<keyword evidence="1 3" id="KW-0255">Endonuclease</keyword>
<name>A0A6A8Q2J8_METHO</name>
<protein>
    <recommendedName>
        <fullName evidence="1">Type-2 restriction enzyme</fullName>
        <ecNumber evidence="1">3.1.21.4</ecNumber>
    </recommendedName>
</protein>
<dbReference type="GO" id="GO:0009307">
    <property type="term" value="P:DNA restriction-modification system"/>
    <property type="evidence" value="ECO:0007669"/>
    <property type="project" value="UniProtKB-UniRule"/>
</dbReference>
<comment type="function">
    <text evidence="1">A P subtype restriction enzyme that recognizes the double-stranded unmethylated sequence 5'-GATC-3'.</text>
</comment>
<dbReference type="EC" id="3.1.21.4" evidence="1"/>
<evidence type="ECO:0000256" key="1">
    <source>
        <dbReference type="PIRNR" id="PIRNR016080"/>
    </source>
</evidence>
<dbReference type="Pfam" id="PF04556">
    <property type="entry name" value="DpnII"/>
    <property type="match status" value="1"/>
</dbReference>
<keyword evidence="1" id="KW-0378">Hydrolase</keyword>
<sequence length="291" mass="34222">MQIRFEKFLKTLSKNRICNWDYFVNFQKVYENIEKIKIELCILNSLIKSKNIKADFKNLIQMYPNVLKAIPTLLAIRGNNIRVGIEKEILINFDKKLNSIEEYTLFMEKTGLFELIRNNINNSLVDYATGVEVGIDTNTRKNRTGSMMENLVEHYLINSNLIENVNYFKQIDLNNFQKKTNINIDPTLLNINKKFDFIFINNQNHIFVCECNFYNTSGSKLNEVARSYRILSRLFDETGNITFLWFTDGCGWIASKSVLKETFQELSTIYNIFDLEQGIIKKIIDDEKYKK</sequence>
<dbReference type="RefSeq" id="WP_160331754.1">
    <property type="nucleotide sequence ID" value="NZ_CP055150.1"/>
</dbReference>
<dbReference type="GO" id="GO:0003677">
    <property type="term" value="F:DNA binding"/>
    <property type="evidence" value="ECO:0007669"/>
    <property type="project" value="UniProtKB-UniRule"/>
</dbReference>
<dbReference type="InterPro" id="IPR021191">
    <property type="entry name" value="Restrct_endonuc_II_DpnII"/>
</dbReference>
<reference evidence="3" key="1">
    <citation type="submission" date="2019-11" db="EMBL/GenBank/DDBJ databases">
        <title>Draft genome sequence of Mycoplasma hominis strain MH-1.</title>
        <authorList>
            <person name="Ruan Z."/>
            <person name="Zhang J."/>
            <person name="Xie X."/>
        </authorList>
    </citation>
    <scope>NUCLEOTIDE SEQUENCE</scope>
    <source>
        <strain evidence="3">MH-1</strain>
    </source>
</reference>
<feature type="domain" description="Restriction endonuclease type II DpnII-like" evidence="2">
    <location>
        <begin position="5"/>
        <end position="282"/>
    </location>
</feature>